<name>A0A2M7T828_9ACTN</name>
<evidence type="ECO:0000256" key="2">
    <source>
        <dbReference type="ARBA" id="ARBA00023015"/>
    </source>
</evidence>
<feature type="domain" description="RNA polymerase sigma-70 region 2" evidence="6">
    <location>
        <begin position="25"/>
        <end position="92"/>
    </location>
</feature>
<dbReference type="EMBL" id="PFNG01000129">
    <property type="protein sequence ID" value="PIZ39080.1"/>
    <property type="molecule type" value="Genomic_DNA"/>
</dbReference>
<dbReference type="PANTHER" id="PTHR43133:SF57">
    <property type="entry name" value="RNA POLYMERASE SIGMA-70 FACTOR"/>
    <property type="match status" value="1"/>
</dbReference>
<evidence type="ECO:0000256" key="5">
    <source>
        <dbReference type="ARBA" id="ARBA00023163"/>
    </source>
</evidence>
<evidence type="ECO:0000256" key="1">
    <source>
        <dbReference type="ARBA" id="ARBA00010641"/>
    </source>
</evidence>
<proteinExistence type="inferred from homology"/>
<dbReference type="PANTHER" id="PTHR43133">
    <property type="entry name" value="RNA POLYMERASE ECF-TYPE SIGMA FACTO"/>
    <property type="match status" value="1"/>
</dbReference>
<sequence length="192" mass="22041">MDDSFEVKRLVDKAKNYDAEAFGQLYDLYFDKIFGYIYYKTGNRVEAEDIAGQVFLKALENISAFEWRGAPFSAWLFRIASNLIIDYYRSNKYELVDIAEEMDALRDDGHGPEQSAIREFNRTEVVKALKTLTDEQQQVVVMRFIIGMTNDEVARAVDKNVGAVKALQHRAIGALGKVLGEIYDEAHDNRYF</sequence>
<dbReference type="Pfam" id="PF04545">
    <property type="entry name" value="Sigma70_r4"/>
    <property type="match status" value="1"/>
</dbReference>
<gene>
    <name evidence="8" type="ORF">COY37_05435</name>
</gene>
<evidence type="ECO:0000259" key="6">
    <source>
        <dbReference type="Pfam" id="PF04542"/>
    </source>
</evidence>
<dbReference type="Proteomes" id="UP000230956">
    <property type="component" value="Unassembled WGS sequence"/>
</dbReference>
<dbReference type="InterPro" id="IPR036388">
    <property type="entry name" value="WH-like_DNA-bd_sf"/>
</dbReference>
<dbReference type="InterPro" id="IPR007630">
    <property type="entry name" value="RNA_pol_sigma70_r4"/>
</dbReference>
<comment type="caution">
    <text evidence="8">The sequence shown here is derived from an EMBL/GenBank/DDBJ whole genome shotgun (WGS) entry which is preliminary data.</text>
</comment>
<dbReference type="InterPro" id="IPR039425">
    <property type="entry name" value="RNA_pol_sigma-70-like"/>
</dbReference>
<dbReference type="GO" id="GO:0003677">
    <property type="term" value="F:DNA binding"/>
    <property type="evidence" value="ECO:0007669"/>
    <property type="project" value="UniProtKB-KW"/>
</dbReference>
<dbReference type="Pfam" id="PF04542">
    <property type="entry name" value="Sigma70_r2"/>
    <property type="match status" value="1"/>
</dbReference>
<evidence type="ECO:0000256" key="3">
    <source>
        <dbReference type="ARBA" id="ARBA00023082"/>
    </source>
</evidence>
<dbReference type="Gene3D" id="1.10.1740.10">
    <property type="match status" value="1"/>
</dbReference>
<protein>
    <submittedName>
        <fullName evidence="8">RNA polymerase subunit sigma-70</fullName>
    </submittedName>
</protein>
<feature type="domain" description="RNA polymerase sigma-70 region 4" evidence="7">
    <location>
        <begin position="128"/>
        <end position="175"/>
    </location>
</feature>
<dbReference type="InterPro" id="IPR013325">
    <property type="entry name" value="RNA_pol_sigma_r2"/>
</dbReference>
<dbReference type="NCBIfam" id="TIGR02937">
    <property type="entry name" value="sigma70-ECF"/>
    <property type="match status" value="1"/>
</dbReference>
<accession>A0A2M7T828</accession>
<keyword evidence="2" id="KW-0805">Transcription regulation</keyword>
<evidence type="ECO:0000313" key="8">
    <source>
        <dbReference type="EMBL" id="PIZ39080.1"/>
    </source>
</evidence>
<dbReference type="InterPro" id="IPR013324">
    <property type="entry name" value="RNA_pol_sigma_r3/r4-like"/>
</dbReference>
<dbReference type="AlphaFoldDB" id="A0A2M7T828"/>
<dbReference type="SUPFAM" id="SSF88946">
    <property type="entry name" value="Sigma2 domain of RNA polymerase sigma factors"/>
    <property type="match status" value="1"/>
</dbReference>
<dbReference type="CDD" id="cd06171">
    <property type="entry name" value="Sigma70_r4"/>
    <property type="match status" value="1"/>
</dbReference>
<reference evidence="9" key="1">
    <citation type="submission" date="2017-09" db="EMBL/GenBank/DDBJ databases">
        <title>Depth-based differentiation of microbial function through sediment-hosted aquifers and enrichment of novel symbionts in the deep terrestrial subsurface.</title>
        <authorList>
            <person name="Probst A.J."/>
            <person name="Ladd B."/>
            <person name="Jarett J.K."/>
            <person name="Geller-Mcgrath D.E."/>
            <person name="Sieber C.M.K."/>
            <person name="Emerson J.B."/>
            <person name="Anantharaman K."/>
            <person name="Thomas B.C."/>
            <person name="Malmstrom R."/>
            <person name="Stieglmeier M."/>
            <person name="Klingl A."/>
            <person name="Woyke T."/>
            <person name="Ryan C.M."/>
            <person name="Banfield J.F."/>
        </authorList>
    </citation>
    <scope>NUCLEOTIDE SEQUENCE [LARGE SCALE GENOMIC DNA]</scope>
</reference>
<dbReference type="SUPFAM" id="SSF88659">
    <property type="entry name" value="Sigma3 and sigma4 domains of RNA polymerase sigma factors"/>
    <property type="match status" value="1"/>
</dbReference>
<evidence type="ECO:0000259" key="7">
    <source>
        <dbReference type="Pfam" id="PF04545"/>
    </source>
</evidence>
<dbReference type="GO" id="GO:0006352">
    <property type="term" value="P:DNA-templated transcription initiation"/>
    <property type="evidence" value="ECO:0007669"/>
    <property type="project" value="InterPro"/>
</dbReference>
<keyword evidence="5" id="KW-0804">Transcription</keyword>
<dbReference type="InterPro" id="IPR007627">
    <property type="entry name" value="RNA_pol_sigma70_r2"/>
</dbReference>
<dbReference type="GO" id="GO:0016987">
    <property type="term" value="F:sigma factor activity"/>
    <property type="evidence" value="ECO:0007669"/>
    <property type="project" value="UniProtKB-KW"/>
</dbReference>
<evidence type="ECO:0000256" key="4">
    <source>
        <dbReference type="ARBA" id="ARBA00023125"/>
    </source>
</evidence>
<dbReference type="Gene3D" id="1.10.10.10">
    <property type="entry name" value="Winged helix-like DNA-binding domain superfamily/Winged helix DNA-binding domain"/>
    <property type="match status" value="1"/>
</dbReference>
<keyword evidence="3" id="KW-0731">Sigma factor</keyword>
<organism evidence="8 9">
    <name type="scientific">Candidatus Aquicultor secundus</name>
    <dbReference type="NCBI Taxonomy" id="1973895"/>
    <lineage>
        <taxon>Bacteria</taxon>
        <taxon>Bacillati</taxon>
        <taxon>Actinomycetota</taxon>
        <taxon>Candidatus Aquicultoria</taxon>
        <taxon>Candidatus Aquicultorales</taxon>
        <taxon>Candidatus Aquicultoraceae</taxon>
        <taxon>Candidatus Aquicultor</taxon>
    </lineage>
</organism>
<keyword evidence="4" id="KW-0238">DNA-binding</keyword>
<evidence type="ECO:0000313" key="9">
    <source>
        <dbReference type="Proteomes" id="UP000230956"/>
    </source>
</evidence>
<dbReference type="RefSeq" id="WP_286679091.1">
    <property type="nucleotide sequence ID" value="NZ_MNXI01000127.1"/>
</dbReference>
<dbReference type="InterPro" id="IPR014284">
    <property type="entry name" value="RNA_pol_sigma-70_dom"/>
</dbReference>
<comment type="similarity">
    <text evidence="1">Belongs to the sigma-70 factor family. ECF subfamily.</text>
</comment>